<dbReference type="EMBL" id="JBJUIK010000013">
    <property type="protein sequence ID" value="KAL3506366.1"/>
    <property type="molecule type" value="Genomic_DNA"/>
</dbReference>
<organism evidence="2 3">
    <name type="scientific">Cinchona calisaya</name>
    <dbReference type="NCBI Taxonomy" id="153742"/>
    <lineage>
        <taxon>Eukaryota</taxon>
        <taxon>Viridiplantae</taxon>
        <taxon>Streptophyta</taxon>
        <taxon>Embryophyta</taxon>
        <taxon>Tracheophyta</taxon>
        <taxon>Spermatophyta</taxon>
        <taxon>Magnoliopsida</taxon>
        <taxon>eudicotyledons</taxon>
        <taxon>Gunneridae</taxon>
        <taxon>Pentapetalae</taxon>
        <taxon>asterids</taxon>
        <taxon>lamiids</taxon>
        <taxon>Gentianales</taxon>
        <taxon>Rubiaceae</taxon>
        <taxon>Cinchonoideae</taxon>
        <taxon>Cinchoneae</taxon>
        <taxon>Cinchona</taxon>
    </lineage>
</organism>
<evidence type="ECO:0000313" key="3">
    <source>
        <dbReference type="Proteomes" id="UP001630127"/>
    </source>
</evidence>
<evidence type="ECO:0000313" key="2">
    <source>
        <dbReference type="EMBL" id="KAL3506366.1"/>
    </source>
</evidence>
<evidence type="ECO:0000259" key="1">
    <source>
        <dbReference type="Pfam" id="PF08268"/>
    </source>
</evidence>
<gene>
    <name evidence="2" type="ORF">ACH5RR_031748</name>
</gene>
<dbReference type="AlphaFoldDB" id="A0ABD2YI28"/>
<dbReference type="InterPro" id="IPR017451">
    <property type="entry name" value="F-box-assoc_interact_dom"/>
</dbReference>
<dbReference type="InterPro" id="IPR013187">
    <property type="entry name" value="F-box-assoc_dom_typ3"/>
</dbReference>
<keyword evidence="3" id="KW-1185">Reference proteome</keyword>
<dbReference type="Pfam" id="PF08268">
    <property type="entry name" value="FBA_3"/>
    <property type="match status" value="1"/>
</dbReference>
<dbReference type="NCBIfam" id="TIGR01640">
    <property type="entry name" value="F_box_assoc_1"/>
    <property type="match status" value="1"/>
</dbReference>
<accession>A0ABD2YI28</accession>
<reference evidence="2 3" key="1">
    <citation type="submission" date="2024-11" db="EMBL/GenBank/DDBJ databases">
        <title>A near-complete genome assembly of Cinchona calisaya.</title>
        <authorList>
            <person name="Lian D.C."/>
            <person name="Zhao X.W."/>
            <person name="Wei L."/>
        </authorList>
    </citation>
    <scope>NUCLEOTIDE SEQUENCE [LARGE SCALE GENOMIC DNA]</scope>
    <source>
        <tissue evidence="2">Nenye</tissue>
    </source>
</reference>
<dbReference type="InterPro" id="IPR050796">
    <property type="entry name" value="SCF_F-box_component"/>
</dbReference>
<sequence>MACINLQPAIHRKPSSHFNQRKPIQALLNDLAIPEHDAFDSSKEIPGDCSLNIIGSCNGLICIAFEDGEVYLWNPSTRKSRKLPGIVFEIGKPPPRYVANGSRHVEAYDEYKVVKIFSANAVYVYSSNTESWRKIPDFQGGYPRSFPRTVVGDKFLNGKLHWMTEIVFDSYRCGIVSLDLTDETYKEVDQIYRSSKRKYSSISMIPTLGLLGGCLNVDSELWIMKEYGMRESWTKMGVIPLNRRPFQPYPCVIPLCISENGEVLILYDMMVLLYNPKDKSIRHRRFCDMT</sequence>
<dbReference type="SUPFAM" id="SSF50965">
    <property type="entry name" value="Galactose oxidase, central domain"/>
    <property type="match status" value="1"/>
</dbReference>
<feature type="domain" description="F-box associated beta-propeller type 3" evidence="1">
    <location>
        <begin position="41"/>
        <end position="286"/>
    </location>
</feature>
<comment type="caution">
    <text evidence="2">The sequence shown here is derived from an EMBL/GenBank/DDBJ whole genome shotgun (WGS) entry which is preliminary data.</text>
</comment>
<dbReference type="PANTHER" id="PTHR31672:SF13">
    <property type="entry name" value="F-BOX PROTEIN CPR30-LIKE"/>
    <property type="match status" value="1"/>
</dbReference>
<name>A0ABD2YI28_9GENT</name>
<dbReference type="PANTHER" id="PTHR31672">
    <property type="entry name" value="BNACNNG10540D PROTEIN"/>
    <property type="match status" value="1"/>
</dbReference>
<dbReference type="Proteomes" id="UP001630127">
    <property type="component" value="Unassembled WGS sequence"/>
</dbReference>
<proteinExistence type="predicted"/>
<protein>
    <recommendedName>
        <fullName evidence="1">F-box associated beta-propeller type 3 domain-containing protein</fullName>
    </recommendedName>
</protein>
<dbReference type="InterPro" id="IPR011043">
    <property type="entry name" value="Gal_Oxase/kelch_b-propeller"/>
</dbReference>